<proteinExistence type="predicted"/>
<sequence length="191" mass="22129">MNISTKASNSIELYEKVMKGFHNVLKEAEAGMRNMSVTEPNIETTQNDTSLENSEIVRPLLDPPLVKHKGRPKRIKAWVDKQPNKRTTKKKVQLEPTKNSIPQQRRTKNKKSENEENNVLQAKDKFVKQDEIHTLRQDFNMANMRLSPMYNDQHLSFSQMAFENVHNNPVFFSHYTCYPNSRSSPGDTPLT</sequence>
<keyword evidence="3" id="KW-1185">Reference proteome</keyword>
<protein>
    <submittedName>
        <fullName evidence="2">Uncharacterized protein</fullName>
    </submittedName>
</protein>
<gene>
    <name evidence="2" type="ORF">GIB67_018217</name>
</gene>
<accession>A0A7J7NME2</accession>
<feature type="region of interest" description="Disordered" evidence="1">
    <location>
        <begin position="81"/>
        <end position="117"/>
    </location>
</feature>
<comment type="caution">
    <text evidence="2">The sequence shown here is derived from an EMBL/GenBank/DDBJ whole genome shotgun (WGS) entry which is preliminary data.</text>
</comment>
<evidence type="ECO:0000313" key="3">
    <source>
        <dbReference type="Proteomes" id="UP000541444"/>
    </source>
</evidence>
<name>A0A7J7NME2_9MAGN</name>
<dbReference type="Proteomes" id="UP000541444">
    <property type="component" value="Unassembled WGS sequence"/>
</dbReference>
<dbReference type="AlphaFoldDB" id="A0A7J7NME2"/>
<dbReference type="EMBL" id="JACGCM010000697">
    <property type="protein sequence ID" value="KAF6168377.1"/>
    <property type="molecule type" value="Genomic_DNA"/>
</dbReference>
<organism evidence="2 3">
    <name type="scientific">Kingdonia uniflora</name>
    <dbReference type="NCBI Taxonomy" id="39325"/>
    <lineage>
        <taxon>Eukaryota</taxon>
        <taxon>Viridiplantae</taxon>
        <taxon>Streptophyta</taxon>
        <taxon>Embryophyta</taxon>
        <taxon>Tracheophyta</taxon>
        <taxon>Spermatophyta</taxon>
        <taxon>Magnoliopsida</taxon>
        <taxon>Ranunculales</taxon>
        <taxon>Circaeasteraceae</taxon>
        <taxon>Kingdonia</taxon>
    </lineage>
</organism>
<evidence type="ECO:0000256" key="1">
    <source>
        <dbReference type="SAM" id="MobiDB-lite"/>
    </source>
</evidence>
<reference evidence="2 3" key="1">
    <citation type="journal article" date="2020" name="IScience">
        <title>Genome Sequencing of the Endangered Kingdonia uniflora (Circaeasteraceae, Ranunculales) Reveals Potential Mechanisms of Evolutionary Specialization.</title>
        <authorList>
            <person name="Sun Y."/>
            <person name="Deng T."/>
            <person name="Zhang A."/>
            <person name="Moore M.J."/>
            <person name="Landis J.B."/>
            <person name="Lin N."/>
            <person name="Zhang H."/>
            <person name="Zhang X."/>
            <person name="Huang J."/>
            <person name="Zhang X."/>
            <person name="Sun H."/>
            <person name="Wang H."/>
        </authorList>
    </citation>
    <scope>NUCLEOTIDE SEQUENCE [LARGE SCALE GENOMIC DNA]</scope>
    <source>
        <strain evidence="2">TB1705</strain>
        <tissue evidence="2">Leaf</tissue>
    </source>
</reference>
<evidence type="ECO:0000313" key="2">
    <source>
        <dbReference type="EMBL" id="KAF6168377.1"/>
    </source>
</evidence>